<organism evidence="1">
    <name type="scientific">hydrothermal vent metagenome</name>
    <dbReference type="NCBI Taxonomy" id="652676"/>
    <lineage>
        <taxon>unclassified sequences</taxon>
        <taxon>metagenomes</taxon>
        <taxon>ecological metagenomes</taxon>
    </lineage>
</organism>
<dbReference type="EMBL" id="UOYO01000059">
    <property type="protein sequence ID" value="VAY88483.1"/>
    <property type="molecule type" value="Genomic_DNA"/>
</dbReference>
<name>A0A3B1EAD3_9ZZZZ</name>
<keyword evidence="1" id="KW-0436">Ligase</keyword>
<dbReference type="AlphaFoldDB" id="A0A3B1EAD3"/>
<sequence>MVYKNNINHTYRLVDKAFKEYGVLLSKAQKDEIIQTKDCVISSKIAVFVDDSSIHIAPYVNIVIPKKIKEQYRISKIPPKMRGYLYYLRKNK</sequence>
<protein>
    <submittedName>
        <fullName evidence="1">tRNA(Ile)-lysidine synthetase</fullName>
        <ecNumber evidence="1">6.3.4.19</ecNumber>
    </submittedName>
</protein>
<accession>A0A3B1EAD3</accession>
<dbReference type="EC" id="6.3.4.19" evidence="1"/>
<dbReference type="GO" id="GO:0032267">
    <property type="term" value="F:tRNA(Ile)-lysidine synthase activity"/>
    <property type="evidence" value="ECO:0007669"/>
    <property type="project" value="UniProtKB-EC"/>
</dbReference>
<evidence type="ECO:0000313" key="1">
    <source>
        <dbReference type="EMBL" id="VAY88483.1"/>
    </source>
</evidence>
<gene>
    <name evidence="1" type="ORF">MNB_ARC-1_3</name>
</gene>
<proteinExistence type="predicted"/>
<reference evidence="1" key="1">
    <citation type="submission" date="2018-10" db="EMBL/GenBank/DDBJ databases">
        <authorList>
            <person name="Aoki K."/>
        </authorList>
    </citation>
    <scope>NUCLEOTIDE SEQUENCE</scope>
</reference>